<dbReference type="AlphaFoldDB" id="A0AAV2B6Z1"/>
<dbReference type="GO" id="GO:0010738">
    <property type="term" value="P:regulation of protein kinase A signaling"/>
    <property type="evidence" value="ECO:0007669"/>
    <property type="project" value="TreeGrafter"/>
</dbReference>
<protein>
    <recommendedName>
        <fullName evidence="1">A-kinase anchor protein 7-like phosphoesterase domain-containing protein</fullName>
    </recommendedName>
</protein>
<name>A0AAV2B6Z1_9ARAC</name>
<dbReference type="Pfam" id="PF10469">
    <property type="entry name" value="AKAP7_NLS"/>
    <property type="match status" value="1"/>
</dbReference>
<dbReference type="GO" id="GO:0034237">
    <property type="term" value="F:protein kinase A regulatory subunit binding"/>
    <property type="evidence" value="ECO:0007669"/>
    <property type="project" value="TreeGrafter"/>
</dbReference>
<proteinExistence type="predicted"/>
<accession>A0AAV2B6Z1</accession>
<feature type="domain" description="A-kinase anchor protein 7-like phosphoesterase" evidence="1">
    <location>
        <begin position="130"/>
        <end position="319"/>
    </location>
</feature>
<dbReference type="Gene3D" id="3.90.1140.10">
    <property type="entry name" value="Cyclic phosphodiesterase"/>
    <property type="match status" value="1"/>
</dbReference>
<keyword evidence="3" id="KW-1185">Reference proteome</keyword>
<dbReference type="InterPro" id="IPR009097">
    <property type="entry name" value="Cyclic_Pdiesterase"/>
</dbReference>
<dbReference type="SUPFAM" id="SSF55144">
    <property type="entry name" value="LigT-like"/>
    <property type="match status" value="1"/>
</dbReference>
<organism evidence="2 3">
    <name type="scientific">Larinioides sclopetarius</name>
    <dbReference type="NCBI Taxonomy" id="280406"/>
    <lineage>
        <taxon>Eukaryota</taxon>
        <taxon>Metazoa</taxon>
        <taxon>Ecdysozoa</taxon>
        <taxon>Arthropoda</taxon>
        <taxon>Chelicerata</taxon>
        <taxon>Arachnida</taxon>
        <taxon>Araneae</taxon>
        <taxon>Araneomorphae</taxon>
        <taxon>Entelegynae</taxon>
        <taxon>Araneoidea</taxon>
        <taxon>Araneidae</taxon>
        <taxon>Larinioides</taxon>
    </lineage>
</organism>
<evidence type="ECO:0000313" key="2">
    <source>
        <dbReference type="EMBL" id="CAL1292001.1"/>
    </source>
</evidence>
<gene>
    <name evidence="2" type="ORF">LARSCL_LOCUS17404</name>
</gene>
<dbReference type="EMBL" id="CAXIEN010000297">
    <property type="protein sequence ID" value="CAL1292001.1"/>
    <property type="molecule type" value="Genomic_DNA"/>
</dbReference>
<dbReference type="GO" id="GO:0005829">
    <property type="term" value="C:cytosol"/>
    <property type="evidence" value="ECO:0007669"/>
    <property type="project" value="TreeGrafter"/>
</dbReference>
<comment type="caution">
    <text evidence="2">The sequence shown here is derived from an EMBL/GenBank/DDBJ whole genome shotgun (WGS) entry which is preliminary data.</text>
</comment>
<dbReference type="PANTHER" id="PTHR15934">
    <property type="entry name" value="RNA 2',3'-CYCLIC PHOSPHODIESTERASE"/>
    <property type="match status" value="1"/>
</dbReference>
<reference evidence="2 3" key="1">
    <citation type="submission" date="2024-04" db="EMBL/GenBank/DDBJ databases">
        <authorList>
            <person name="Rising A."/>
            <person name="Reimegard J."/>
            <person name="Sonavane S."/>
            <person name="Akerstrom W."/>
            <person name="Nylinder S."/>
            <person name="Hedman E."/>
            <person name="Kallberg Y."/>
        </authorList>
    </citation>
    <scope>NUCLEOTIDE SEQUENCE [LARGE SCALE GENOMIC DNA]</scope>
</reference>
<evidence type="ECO:0000313" key="3">
    <source>
        <dbReference type="Proteomes" id="UP001497382"/>
    </source>
</evidence>
<dbReference type="InterPro" id="IPR019510">
    <property type="entry name" value="AKAP7-like_phosphoesterase"/>
</dbReference>
<dbReference type="InterPro" id="IPR052641">
    <property type="entry name" value="AKAP7_isoform_gamma"/>
</dbReference>
<dbReference type="Proteomes" id="UP001497382">
    <property type="component" value="Unassembled WGS sequence"/>
</dbReference>
<evidence type="ECO:0000259" key="1">
    <source>
        <dbReference type="Pfam" id="PF10469"/>
    </source>
</evidence>
<dbReference type="PANTHER" id="PTHR15934:SF2">
    <property type="entry name" value="A-KINASE ANCHOR PROTEIN 7-LIKE PHOSPHOESTERASE DOMAIN-CONTAINING PROTEIN"/>
    <property type="match status" value="1"/>
</dbReference>
<sequence>MKSNFNCYNYIFHSCIPVSSKLTSFTEMDCVSKTLCLCFLTVKTVHIFGSKIPFLSGIRFFRLSGFSNSSQRKVSITSVECAKRTFSQSGHMKETAMGKNKNTSETSPKKKLKVAVSEVQKLIENKRKRPNYFVAVQISNPDIHEAIQRIQDHIIAQNMQFIVCMNSTATLHITLMVMSITDTETHDRALKALRNVHEECNDDMCKNPLRLEFCGLGHFRNRVLYAKIKENESFERLCNLAECVRKHFADFEISSSDQREFNPHLTIAKIDFSKKKHKVLKKIEPSLYETFVNEYVGCETVVGIQLLSMTSPKNEAGYYIGENLVFESNISSSSKEASLVDIKEKKKDIRTKIANLARNIFK</sequence>